<dbReference type="GO" id="GO:0016791">
    <property type="term" value="F:phosphatase activity"/>
    <property type="evidence" value="ECO:0007669"/>
    <property type="project" value="UniProtKB-ARBA"/>
</dbReference>
<evidence type="ECO:0000256" key="5">
    <source>
        <dbReference type="ARBA" id="ARBA00034778"/>
    </source>
</evidence>
<evidence type="ECO:0000256" key="2">
    <source>
        <dbReference type="ARBA" id="ARBA00022723"/>
    </source>
</evidence>
<comment type="similarity">
    <text evidence="5">Belongs to the HAD-like hydrolase superfamily. Cof family.</text>
</comment>
<name>A0A2K4MKY4_9NEIS</name>
<dbReference type="PANTHER" id="PTHR47267">
    <property type="match status" value="1"/>
</dbReference>
<dbReference type="PANTHER" id="PTHR47267:SF2">
    <property type="entry name" value="HMP-PP PHOSPHATASE"/>
    <property type="match status" value="1"/>
</dbReference>
<evidence type="ECO:0000256" key="3">
    <source>
        <dbReference type="ARBA" id="ARBA00022801"/>
    </source>
</evidence>
<dbReference type="SFLD" id="SFLDS00003">
    <property type="entry name" value="Haloacid_Dehalogenase"/>
    <property type="match status" value="1"/>
</dbReference>
<dbReference type="InterPro" id="IPR036412">
    <property type="entry name" value="HAD-like_sf"/>
</dbReference>
<dbReference type="NCBIfam" id="TIGR01484">
    <property type="entry name" value="HAD-SF-IIB"/>
    <property type="match status" value="1"/>
</dbReference>
<comment type="caution">
    <text evidence="6">The sequence shown here is derived from an EMBL/GenBank/DDBJ whole genome shotgun (WGS) entry which is preliminary data.</text>
</comment>
<reference evidence="6 7" key="1">
    <citation type="submission" date="2018-01" db="EMBL/GenBank/DDBJ databases">
        <title>Genomic Sequence of Chromobacterium MWU13-2610 from wild cranberry bogs within the Cape Cod National Seashore.</title>
        <authorList>
            <person name="O'Hara-Hanley K."/>
            <person name="Soby S."/>
            <person name="Harrison A."/>
        </authorList>
    </citation>
    <scope>NUCLEOTIDE SEQUENCE [LARGE SCALE GENOMIC DNA]</scope>
    <source>
        <strain evidence="6 7">MWU13-2610</strain>
    </source>
</reference>
<evidence type="ECO:0000313" key="7">
    <source>
        <dbReference type="Proteomes" id="UP000236416"/>
    </source>
</evidence>
<dbReference type="GO" id="GO:0046872">
    <property type="term" value="F:metal ion binding"/>
    <property type="evidence" value="ECO:0007669"/>
    <property type="project" value="UniProtKB-KW"/>
</dbReference>
<dbReference type="Gene3D" id="3.30.1240.10">
    <property type="match status" value="1"/>
</dbReference>
<dbReference type="Pfam" id="PF08282">
    <property type="entry name" value="Hydrolase_3"/>
    <property type="match status" value="1"/>
</dbReference>
<dbReference type="InterPro" id="IPR000150">
    <property type="entry name" value="Cof"/>
</dbReference>
<keyword evidence="3 6" id="KW-0378">Hydrolase</keyword>
<gene>
    <name evidence="6" type="ORF">C2134_15345</name>
</gene>
<dbReference type="SFLD" id="SFLDG01140">
    <property type="entry name" value="C2.B:_Phosphomannomutase_and_P"/>
    <property type="match status" value="1"/>
</dbReference>
<dbReference type="AlphaFoldDB" id="A0A2K4MKY4"/>
<comment type="cofactor">
    <cofactor evidence="1">
        <name>Mg(2+)</name>
        <dbReference type="ChEBI" id="CHEBI:18420"/>
    </cofactor>
</comment>
<dbReference type="Proteomes" id="UP000236416">
    <property type="component" value="Unassembled WGS sequence"/>
</dbReference>
<keyword evidence="7" id="KW-1185">Reference proteome</keyword>
<evidence type="ECO:0000256" key="4">
    <source>
        <dbReference type="ARBA" id="ARBA00022842"/>
    </source>
</evidence>
<dbReference type="InterPro" id="IPR006379">
    <property type="entry name" value="HAD-SF_hydro_IIB"/>
</dbReference>
<keyword evidence="4" id="KW-0460">Magnesium</keyword>
<evidence type="ECO:0000256" key="1">
    <source>
        <dbReference type="ARBA" id="ARBA00001946"/>
    </source>
</evidence>
<dbReference type="SUPFAM" id="SSF56784">
    <property type="entry name" value="HAD-like"/>
    <property type="match status" value="1"/>
</dbReference>
<accession>A0A2K4MKY4</accession>
<dbReference type="NCBIfam" id="TIGR00099">
    <property type="entry name" value="Cof-subfamily"/>
    <property type="match status" value="1"/>
</dbReference>
<dbReference type="EMBL" id="PPTF01000069">
    <property type="protein sequence ID" value="POA97754.1"/>
    <property type="molecule type" value="Genomic_DNA"/>
</dbReference>
<keyword evidence="2" id="KW-0479">Metal-binding</keyword>
<protein>
    <submittedName>
        <fullName evidence="6">Cof-type HAD-IIB family hydrolase</fullName>
    </submittedName>
</protein>
<dbReference type="CDD" id="cd07516">
    <property type="entry name" value="HAD_Pase"/>
    <property type="match status" value="1"/>
</dbReference>
<proteinExistence type="inferred from homology"/>
<dbReference type="InterPro" id="IPR023214">
    <property type="entry name" value="HAD_sf"/>
</dbReference>
<dbReference type="PROSITE" id="PS01229">
    <property type="entry name" value="COF_2"/>
    <property type="match status" value="1"/>
</dbReference>
<sequence length="294" mass="31887">MFGQNRQEYMPDCASYFARLCMFVQNGQQQARRLNMQFIVSDLDGTLLDADSRVAPETHAVLRQVVARGIPLAIATGRHALQVQRLWPQDLPAVPVISANGARIHLADGSLLFQANLSQALLGRLLQPALVREAELGVYRDDCIMAYHSRREYSHYTGQVGEIADLASFAADDVSKVIYCGAPELLAEIEADIARELGDAVSMTYSQVCYLEVMAPGVHKGSALARLLAHLGVDAAGCAAFGDNLNDAEMLQLAGLPHVMANAHPELKRRLPDVPVIGHHAEGGVAKQLLEMLA</sequence>
<evidence type="ECO:0000313" key="6">
    <source>
        <dbReference type="EMBL" id="POA97754.1"/>
    </source>
</evidence>
<organism evidence="6 7">
    <name type="scientific">Chromobacterium sinusclupearum</name>
    <dbReference type="NCBI Taxonomy" id="2077146"/>
    <lineage>
        <taxon>Bacteria</taxon>
        <taxon>Pseudomonadati</taxon>
        <taxon>Pseudomonadota</taxon>
        <taxon>Betaproteobacteria</taxon>
        <taxon>Neisseriales</taxon>
        <taxon>Chromobacteriaceae</taxon>
        <taxon>Chromobacterium</taxon>
    </lineage>
</organism>
<dbReference type="Gene3D" id="3.40.50.1000">
    <property type="entry name" value="HAD superfamily/HAD-like"/>
    <property type="match status" value="1"/>
</dbReference>